<evidence type="ECO:0000313" key="2">
    <source>
        <dbReference type="Proteomes" id="UP000315389"/>
    </source>
</evidence>
<dbReference type="EMBL" id="VFOS01000002">
    <property type="protein sequence ID" value="TQL62080.1"/>
    <property type="molecule type" value="Genomic_DNA"/>
</dbReference>
<reference evidence="1 2" key="1">
    <citation type="submission" date="2019-06" db="EMBL/GenBank/DDBJ databases">
        <title>Sequencing the genomes of 1000 actinobacteria strains.</title>
        <authorList>
            <person name="Klenk H.-P."/>
        </authorList>
    </citation>
    <scope>NUCLEOTIDE SEQUENCE [LARGE SCALE GENOMIC DNA]</scope>
    <source>
        <strain evidence="1 2">DSM 4813</strain>
    </source>
</reference>
<organism evidence="1 2">
    <name type="scientific">Rarobacter faecitabidus</name>
    <dbReference type="NCBI Taxonomy" id="13243"/>
    <lineage>
        <taxon>Bacteria</taxon>
        <taxon>Bacillati</taxon>
        <taxon>Actinomycetota</taxon>
        <taxon>Actinomycetes</taxon>
        <taxon>Micrococcales</taxon>
        <taxon>Rarobacteraceae</taxon>
        <taxon>Rarobacter</taxon>
    </lineage>
</organism>
<protein>
    <submittedName>
        <fullName evidence="1">Uncharacterized protein</fullName>
    </submittedName>
</protein>
<evidence type="ECO:0000313" key="1">
    <source>
        <dbReference type="EMBL" id="TQL62080.1"/>
    </source>
</evidence>
<name>A0A542ZPE1_RARFA</name>
<dbReference type="AlphaFoldDB" id="A0A542ZPE1"/>
<gene>
    <name evidence="1" type="ORF">FB461_1715</name>
</gene>
<proteinExistence type="predicted"/>
<dbReference type="RefSeq" id="WP_142121042.1">
    <property type="nucleotide sequence ID" value="NZ_BAAASV010000002.1"/>
</dbReference>
<dbReference type="OrthoDB" id="3476253at2"/>
<comment type="caution">
    <text evidence="1">The sequence shown here is derived from an EMBL/GenBank/DDBJ whole genome shotgun (WGS) entry which is preliminary data.</text>
</comment>
<accession>A0A542ZPE1</accession>
<sequence length="85" mass="9085">MTITGEYSATVECGSKSSSIAFGAFAGKSKPHVRYDISIFLGEQGGSVLRMISTTSGMAAGLIGMNRERKLFAQWRSMLNAALPH</sequence>
<dbReference type="Proteomes" id="UP000315389">
    <property type="component" value="Unassembled WGS sequence"/>
</dbReference>
<keyword evidence="2" id="KW-1185">Reference proteome</keyword>